<dbReference type="Gene3D" id="1.25.10.10">
    <property type="entry name" value="Leucine-rich Repeat Variant"/>
    <property type="match status" value="1"/>
</dbReference>
<dbReference type="FunCoup" id="F1A1D8">
    <property type="interactions" value="218"/>
</dbReference>
<sequence length="1041" mass="116593">MDTESLKQKVRGFLGSTSNLISPVKDHDLKDFVSQNGYWKIHDALKKTTNQECSVFIFDKKQNEKISKSNLENITTFLKKEATTLQRLRHPSVLQVFSVLEETKNHIYFATEPILATLEDLINDHRKRKRSTVDSSSTSEEGYKKKDFTFEELEVKSGVFQILDGLFFLNTTAKLLHRNISPESIYVTKSLKWKLGGLGFTCSIETKEPPISNLSLNDLKEYLYQEAHNILPQLDYLSPEFVNQKSFSNNSDLFAVGRLIFEMVLNLDGQAIEPNLKNQMAKLGVQSYYNTMLEQARRQSSLNTQKSDSAKVCTILLGDSSLRGDLDNFIRSSYFNDTLTKTIVYLQNITQKEEESKIRFYRGLLSIVQQFSPRIQTNYILPVLLSELSNDRITYVLFPCIMSICNNHVKKETFQSKIIPAVSHILTSKEPKAEVLTCILDNLSLFITKGSLDSIKRYIIPVILGSLCGPTQEIIYQSLSLGQQILKFFDTETIQSGLIPRLTNLCVGGFPVHIRTKAINWFTSIVPSMDKPVIVDYLIPNLEKILSGDNSPAILEALVQTYDAISKKLGGELLALKVLPALIPLSSDKHLDLQQFKTIMKVIREILNAYEGERINELSNLQRFTKPEASTQASNTENNMFGGDPTPTATSITLPSNFEQQLNNNNNTSKPDPFSLLNNPPTTPTNNKHDPFSSLSPSSATTTNNDPFSSLSPSSNTGITTGTDKSLLSSPDFGSLNRNTASPSSFQSINITLPPPVKPKSPLNNSSNLNKSSNSSIMNSNTSSSNNYNSTLSSLNNLSMNSTSAPQPNRPNSGSIFDFDGTNNNNNNNNNNILKPNNTLAPSSSSSSNKSRYDINLDDFTNSNSSSSMGYNSQTSSNSNLNYNSTSNFSQQTYNTNGFDQVLKPSSSNPPLNPSNQSNQSNQTLSYNNDLSFNSAFDNQNNYNFNNYNSNMTSNNNMNNFYNNNNMNNNNMNNFYNNNNMMNNNNDDFYNNMNNNMNNNNSNNNNNMNNNMNNNNNNNLYNNSKFSNSSNNNNSNNNNFW</sequence>
<dbReference type="eggNOG" id="KOG2137">
    <property type="taxonomic scope" value="Eukaryota"/>
</dbReference>
<dbReference type="InterPro" id="IPR011009">
    <property type="entry name" value="Kinase-like_dom_sf"/>
</dbReference>
<dbReference type="Gene3D" id="3.30.200.20">
    <property type="entry name" value="Phosphorylase Kinase, domain 1"/>
    <property type="match status" value="1"/>
</dbReference>
<reference evidence="4" key="1">
    <citation type="journal article" date="2011" name="Genome Biol.">
        <title>Comparative genomics of the social amoebae Dictyostelium discoideum and Dictyostelium purpureum.</title>
        <authorList>
            <consortium name="US DOE Joint Genome Institute (JGI-PGF)"/>
            <person name="Sucgang R."/>
            <person name="Kuo A."/>
            <person name="Tian X."/>
            <person name="Salerno W."/>
            <person name="Parikh A."/>
            <person name="Feasley C.L."/>
            <person name="Dalin E."/>
            <person name="Tu H."/>
            <person name="Huang E."/>
            <person name="Barry K."/>
            <person name="Lindquist E."/>
            <person name="Shapiro H."/>
            <person name="Bruce D."/>
            <person name="Schmutz J."/>
            <person name="Salamov A."/>
            <person name="Fey P."/>
            <person name="Gaudet P."/>
            <person name="Anjard C."/>
            <person name="Babu M.M."/>
            <person name="Basu S."/>
            <person name="Bushmanova Y."/>
            <person name="van der Wel H."/>
            <person name="Katoh-Kurasawa M."/>
            <person name="Dinh C."/>
            <person name="Coutinho P.M."/>
            <person name="Saito T."/>
            <person name="Elias M."/>
            <person name="Schaap P."/>
            <person name="Kay R.R."/>
            <person name="Henrissat B."/>
            <person name="Eichinger L."/>
            <person name="Rivero F."/>
            <person name="Putnam N.H."/>
            <person name="West C.M."/>
            <person name="Loomis W.F."/>
            <person name="Chisholm R.L."/>
            <person name="Shaulsky G."/>
            <person name="Strassmann J.E."/>
            <person name="Queller D.C."/>
            <person name="Kuspa A."/>
            <person name="Grigoriev I.V."/>
        </authorList>
    </citation>
    <scope>NUCLEOTIDE SEQUENCE [LARGE SCALE GENOMIC DNA]</scope>
    <source>
        <strain evidence="4">QSDP1</strain>
    </source>
</reference>
<feature type="compositionally biased region" description="Low complexity" evidence="1">
    <location>
        <begin position="862"/>
        <end position="888"/>
    </location>
</feature>
<dbReference type="KEGG" id="dpp:DICPUDRAFT_158338"/>
<dbReference type="InterPro" id="IPR000719">
    <property type="entry name" value="Prot_kinase_dom"/>
</dbReference>
<proteinExistence type="predicted"/>
<dbReference type="SUPFAM" id="SSF48371">
    <property type="entry name" value="ARM repeat"/>
    <property type="match status" value="1"/>
</dbReference>
<name>F1A1D8_DICPU</name>
<keyword evidence="4" id="KW-1185">Reference proteome</keyword>
<evidence type="ECO:0000313" key="4">
    <source>
        <dbReference type="Proteomes" id="UP000001064"/>
    </source>
</evidence>
<feature type="region of interest" description="Disordered" evidence="1">
    <location>
        <begin position="628"/>
        <end position="933"/>
    </location>
</feature>
<feature type="compositionally biased region" description="Low complexity" evidence="1">
    <location>
        <begin position="761"/>
        <end position="804"/>
    </location>
</feature>
<dbReference type="InterPro" id="IPR011989">
    <property type="entry name" value="ARM-like"/>
</dbReference>
<dbReference type="GO" id="GO:0004672">
    <property type="term" value="F:protein kinase activity"/>
    <property type="evidence" value="ECO:0007669"/>
    <property type="project" value="InterPro"/>
</dbReference>
<evidence type="ECO:0000259" key="2">
    <source>
        <dbReference type="PROSITE" id="PS50011"/>
    </source>
</evidence>
<feature type="compositionally biased region" description="Polar residues" evidence="1">
    <location>
        <begin position="805"/>
        <end position="815"/>
    </location>
</feature>
<dbReference type="RefSeq" id="XP_003293479.1">
    <property type="nucleotide sequence ID" value="XM_003293431.1"/>
</dbReference>
<dbReference type="InterPro" id="IPR016024">
    <property type="entry name" value="ARM-type_fold"/>
</dbReference>
<accession>F1A1D8</accession>
<dbReference type="VEuPathDB" id="AmoebaDB:DICPUDRAFT_158338"/>
<dbReference type="Proteomes" id="UP000001064">
    <property type="component" value="Unassembled WGS sequence"/>
</dbReference>
<evidence type="ECO:0000256" key="1">
    <source>
        <dbReference type="SAM" id="MobiDB-lite"/>
    </source>
</evidence>
<dbReference type="GO" id="GO:0005524">
    <property type="term" value="F:ATP binding"/>
    <property type="evidence" value="ECO:0007669"/>
    <property type="project" value="InterPro"/>
</dbReference>
<dbReference type="InParanoid" id="F1A1D8"/>
<feature type="compositionally biased region" description="Polar residues" evidence="1">
    <location>
        <begin position="693"/>
        <end position="729"/>
    </location>
</feature>
<protein>
    <recommendedName>
        <fullName evidence="2">Protein kinase domain-containing protein</fullName>
    </recommendedName>
</protein>
<evidence type="ECO:0000313" key="3">
    <source>
        <dbReference type="EMBL" id="EGC29995.1"/>
    </source>
</evidence>
<dbReference type="EMBL" id="GL871369">
    <property type="protein sequence ID" value="EGC29995.1"/>
    <property type="molecule type" value="Genomic_DNA"/>
</dbReference>
<dbReference type="SMART" id="SM00220">
    <property type="entry name" value="S_TKc"/>
    <property type="match status" value="1"/>
</dbReference>
<dbReference type="Pfam" id="PF00069">
    <property type="entry name" value="Pkinase"/>
    <property type="match status" value="1"/>
</dbReference>
<feature type="compositionally biased region" description="Low complexity" evidence="1">
    <location>
        <begin position="823"/>
        <end position="832"/>
    </location>
</feature>
<dbReference type="OrthoDB" id="79687at2759"/>
<feature type="compositionally biased region" description="Polar residues" evidence="1">
    <location>
        <begin position="736"/>
        <end position="751"/>
    </location>
</feature>
<dbReference type="OMA" id="MAHKCIP"/>
<feature type="compositionally biased region" description="Polar residues" evidence="1">
    <location>
        <begin position="628"/>
        <end position="639"/>
    </location>
</feature>
<dbReference type="GeneID" id="10511401"/>
<gene>
    <name evidence="3" type="ORF">DICPUDRAFT_158338</name>
</gene>
<dbReference type="AlphaFoldDB" id="F1A1D8"/>
<feature type="domain" description="Protein kinase" evidence="2">
    <location>
        <begin position="27"/>
        <end position="335"/>
    </location>
</feature>
<feature type="compositionally biased region" description="Polar residues" evidence="1">
    <location>
        <begin position="833"/>
        <end position="842"/>
    </location>
</feature>
<feature type="compositionally biased region" description="Low complexity" evidence="1">
    <location>
        <begin position="905"/>
        <end position="933"/>
    </location>
</feature>
<organism evidence="3 4">
    <name type="scientific">Dictyostelium purpureum</name>
    <name type="common">Slime mold</name>
    <dbReference type="NCBI Taxonomy" id="5786"/>
    <lineage>
        <taxon>Eukaryota</taxon>
        <taxon>Amoebozoa</taxon>
        <taxon>Evosea</taxon>
        <taxon>Eumycetozoa</taxon>
        <taxon>Dictyostelia</taxon>
        <taxon>Dictyosteliales</taxon>
        <taxon>Dictyosteliaceae</taxon>
        <taxon>Dictyostelium</taxon>
    </lineage>
</organism>
<feature type="compositionally biased region" description="Polar residues" evidence="1">
    <location>
        <begin position="889"/>
        <end position="899"/>
    </location>
</feature>
<feature type="region of interest" description="Disordered" evidence="1">
    <location>
        <begin position="995"/>
        <end position="1041"/>
    </location>
</feature>
<dbReference type="PANTHER" id="PTHR12984:SF6">
    <property type="entry name" value="SCY1-LIKE PROTEIN 2"/>
    <property type="match status" value="1"/>
</dbReference>
<dbReference type="Gene3D" id="1.10.510.10">
    <property type="entry name" value="Transferase(Phosphotransferase) domain 1"/>
    <property type="match status" value="1"/>
</dbReference>
<dbReference type="InterPro" id="IPR051177">
    <property type="entry name" value="CIK-Related_Protein"/>
</dbReference>
<feature type="compositionally biased region" description="Polar residues" evidence="1">
    <location>
        <begin position="647"/>
        <end position="662"/>
    </location>
</feature>
<dbReference type="SUPFAM" id="SSF56112">
    <property type="entry name" value="Protein kinase-like (PK-like)"/>
    <property type="match status" value="1"/>
</dbReference>
<dbReference type="PANTHER" id="PTHR12984">
    <property type="entry name" value="SCY1-RELATED S/T PROTEIN KINASE-LIKE"/>
    <property type="match status" value="1"/>
</dbReference>
<dbReference type="PROSITE" id="PS50011">
    <property type="entry name" value="PROTEIN_KINASE_DOM"/>
    <property type="match status" value="1"/>
</dbReference>